<comment type="caution">
    <text evidence="2">The sequence shown here is derived from an EMBL/GenBank/DDBJ whole genome shotgun (WGS) entry which is preliminary data.</text>
</comment>
<dbReference type="AlphaFoldDB" id="A0A943SQQ2"/>
<organism evidence="2 3">
    <name type="scientific">Peptoniphilus harei</name>
    <dbReference type="NCBI Taxonomy" id="54005"/>
    <lineage>
        <taxon>Bacteria</taxon>
        <taxon>Bacillati</taxon>
        <taxon>Bacillota</taxon>
        <taxon>Tissierellia</taxon>
        <taxon>Tissierellales</taxon>
        <taxon>Peptoniphilaceae</taxon>
        <taxon>Peptoniphilus</taxon>
    </lineage>
</organism>
<evidence type="ECO:0008006" key="4">
    <source>
        <dbReference type="Google" id="ProtNLM"/>
    </source>
</evidence>
<sequence>MKKVIRLSLLAIPLIFLTSCRDEVEPEKPEIIGEGKIVVGTVERHKFDGRPAPKIAVTETEEIEKEFKSKFNGDYFISKGEKRKIREDYTVGMDFKEGYYLLEVPNKNSGYYKIIRDGTNYEKTFEGFYIVNLKKGDYFKIDNVIVSRLENPHTGIQDKLLSGIHEMGKDLEKTLYKTSDDFEGYLLSSFYDNSDGPNVQVMEKNKKYELKEIGNDNSIVFITKGFMQKDKPINTEQQVKEDTDKNTEIKTATPTEKPTESDVIETSKPEDNSDTLKPAETPTQTDKFEIGV</sequence>
<evidence type="ECO:0000313" key="2">
    <source>
        <dbReference type="EMBL" id="MBS6535386.1"/>
    </source>
</evidence>
<reference evidence="2" key="1">
    <citation type="submission" date="2021-02" db="EMBL/GenBank/DDBJ databases">
        <title>Infant gut strain persistence is associated with maternal origin, phylogeny, and functional potential including surface adhesion and iron acquisition.</title>
        <authorList>
            <person name="Lou Y.C."/>
        </authorList>
    </citation>
    <scope>NUCLEOTIDE SEQUENCE</scope>
    <source>
        <strain evidence="2">L3_060_052G1_dasL3_060_052G1_concoct_1</strain>
    </source>
</reference>
<gene>
    <name evidence="2" type="ORF">KH327_06100</name>
</gene>
<name>A0A943SQQ2_9FIRM</name>
<dbReference type="EMBL" id="JAGZZP010000010">
    <property type="protein sequence ID" value="MBS6535386.1"/>
    <property type="molecule type" value="Genomic_DNA"/>
</dbReference>
<feature type="compositionally biased region" description="Basic and acidic residues" evidence="1">
    <location>
        <begin position="257"/>
        <end position="271"/>
    </location>
</feature>
<feature type="compositionally biased region" description="Basic and acidic residues" evidence="1">
    <location>
        <begin position="232"/>
        <end position="248"/>
    </location>
</feature>
<proteinExistence type="predicted"/>
<dbReference type="RefSeq" id="WP_278637966.1">
    <property type="nucleotide sequence ID" value="NZ_JAGZZP010000010.1"/>
</dbReference>
<feature type="region of interest" description="Disordered" evidence="1">
    <location>
        <begin position="232"/>
        <end position="292"/>
    </location>
</feature>
<dbReference type="PROSITE" id="PS51257">
    <property type="entry name" value="PROKAR_LIPOPROTEIN"/>
    <property type="match status" value="1"/>
</dbReference>
<protein>
    <recommendedName>
        <fullName evidence="4">Lipoprotein</fullName>
    </recommendedName>
</protein>
<evidence type="ECO:0000313" key="3">
    <source>
        <dbReference type="Proteomes" id="UP000748991"/>
    </source>
</evidence>
<evidence type="ECO:0000256" key="1">
    <source>
        <dbReference type="SAM" id="MobiDB-lite"/>
    </source>
</evidence>
<accession>A0A943SQQ2</accession>
<dbReference type="Proteomes" id="UP000748991">
    <property type="component" value="Unassembled WGS sequence"/>
</dbReference>